<evidence type="ECO:0000313" key="1">
    <source>
        <dbReference type="EMBL" id="MBP3960699.1"/>
    </source>
</evidence>
<dbReference type="Proteomes" id="UP000676565">
    <property type="component" value="Unassembled WGS sequence"/>
</dbReference>
<keyword evidence="2" id="KW-1185">Reference proteome</keyword>
<proteinExistence type="predicted"/>
<name>A0ABS5C3Y6_9BACT</name>
<accession>A0ABS5C3Y6</accession>
<dbReference type="EMBL" id="JAGKQQ010000002">
    <property type="protein sequence ID" value="MBP3960699.1"/>
    <property type="molecule type" value="Genomic_DNA"/>
</dbReference>
<dbReference type="RefSeq" id="WP_210662998.1">
    <property type="nucleotide sequence ID" value="NZ_JAGKQQ010000002.1"/>
</dbReference>
<reference evidence="1 2" key="1">
    <citation type="submission" date="2021-04" db="EMBL/GenBank/DDBJ databases">
        <authorList>
            <person name="Ivanova A."/>
        </authorList>
    </citation>
    <scope>NUCLEOTIDE SEQUENCE [LARGE SCALE GENOMIC DNA]</scope>
    <source>
        <strain evidence="1 2">G18</strain>
    </source>
</reference>
<organism evidence="1 2">
    <name type="scientific">Gemmata palustris</name>
    <dbReference type="NCBI Taxonomy" id="2822762"/>
    <lineage>
        <taxon>Bacteria</taxon>
        <taxon>Pseudomonadati</taxon>
        <taxon>Planctomycetota</taxon>
        <taxon>Planctomycetia</taxon>
        <taxon>Gemmatales</taxon>
        <taxon>Gemmataceae</taxon>
        <taxon>Gemmata</taxon>
    </lineage>
</organism>
<protein>
    <submittedName>
        <fullName evidence="1">DUF1501 domain-containing protein</fullName>
    </submittedName>
</protein>
<dbReference type="InterPro" id="IPR010869">
    <property type="entry name" value="DUF1501"/>
</dbReference>
<dbReference type="SUPFAM" id="SSF53649">
    <property type="entry name" value="Alkaline phosphatase-like"/>
    <property type="match status" value="1"/>
</dbReference>
<dbReference type="Pfam" id="PF07394">
    <property type="entry name" value="DUF1501"/>
    <property type="match status" value="1"/>
</dbReference>
<evidence type="ECO:0000313" key="2">
    <source>
        <dbReference type="Proteomes" id="UP000676565"/>
    </source>
</evidence>
<dbReference type="PANTHER" id="PTHR43737">
    <property type="entry name" value="BLL7424 PROTEIN"/>
    <property type="match status" value="1"/>
</dbReference>
<dbReference type="InterPro" id="IPR017850">
    <property type="entry name" value="Alkaline_phosphatase_core_sf"/>
</dbReference>
<gene>
    <name evidence="1" type="ORF">J8F10_36200</name>
</gene>
<dbReference type="PANTHER" id="PTHR43737:SF1">
    <property type="entry name" value="DUF1501 DOMAIN-CONTAINING PROTEIN"/>
    <property type="match status" value="1"/>
</dbReference>
<comment type="caution">
    <text evidence="1">The sequence shown here is derived from an EMBL/GenBank/DDBJ whole genome shotgun (WGS) entry which is preliminary data.</text>
</comment>
<sequence length="458" mass="49770">MLHRRDAMIRLGQLGAGGLALPTLLEARANTPARAKSGTADSCIFIFLWGGPPQQDTWDMKPDAPSGIKSLFNPIDTVVPGIRVCDQMPLFARHTDKVALVRSLSHGDNNHEPSVYHMLTGHKDPTLVSPRNPRKRSHPPNFASALAYFAEPSAVPANVTIPRPVGHDGVTYAGTYAGFLGPKYDPLEKLAANKSNEPAAHPDVLPPDVTQTRLAAREGLLKLLQKQDAHLQKTGGSELDGFRGQAMQMIASPKVREAFDLNKEPSRLRDHYGRNEYGESFLLARRLVENGVKVVSVIWLYIMPNGGVANVWDNHGGTGGLGSITGYAMLKEKYCLPPLDRALAALLEDLSDRGMLERTLVAVAGEFGRTPKINKDMGRDHWGAAQTALFAGGGIRGGQVYGKTDKIAAYPTENPVSPDDFLATIYHAMGVDPAAMIPDRENRPHRLCDGRPVMSLFS</sequence>